<evidence type="ECO:0000256" key="10">
    <source>
        <dbReference type="PROSITE-ProRule" id="PRU00282"/>
    </source>
</evidence>
<gene>
    <name evidence="13" type="ORF">CPELLU_LOCUS4332</name>
</gene>
<keyword evidence="6" id="KW-0999">Mitochondrion inner membrane</keyword>
<evidence type="ECO:0000256" key="3">
    <source>
        <dbReference type="ARBA" id="ARBA00022448"/>
    </source>
</evidence>
<keyword evidence="4 10" id="KW-0812">Transmembrane</keyword>
<dbReference type="Proteomes" id="UP000789759">
    <property type="component" value="Unassembled WGS sequence"/>
</dbReference>
<feature type="transmembrane region" description="Helical" evidence="12">
    <location>
        <begin position="262"/>
        <end position="282"/>
    </location>
</feature>
<keyword evidence="9 10" id="KW-0472">Membrane</keyword>
<dbReference type="PANTHER" id="PTHR45667">
    <property type="entry name" value="S-ADENOSYLMETHIONINE MITOCHONDRIAL CARRIER PROTEIN"/>
    <property type="match status" value="1"/>
</dbReference>
<name>A0A9N9AUY4_9GLOM</name>
<dbReference type="OrthoDB" id="276989at2759"/>
<evidence type="ECO:0000256" key="9">
    <source>
        <dbReference type="ARBA" id="ARBA00023136"/>
    </source>
</evidence>
<dbReference type="SUPFAM" id="SSF103506">
    <property type="entry name" value="Mitochondrial carrier"/>
    <property type="match status" value="1"/>
</dbReference>
<dbReference type="InterPro" id="IPR018108">
    <property type="entry name" value="MCP_transmembrane"/>
</dbReference>
<evidence type="ECO:0000256" key="8">
    <source>
        <dbReference type="ARBA" id="ARBA00023128"/>
    </source>
</evidence>
<evidence type="ECO:0000256" key="4">
    <source>
        <dbReference type="ARBA" id="ARBA00022692"/>
    </source>
</evidence>
<evidence type="ECO:0000256" key="7">
    <source>
        <dbReference type="ARBA" id="ARBA00022989"/>
    </source>
</evidence>
<evidence type="ECO:0000256" key="2">
    <source>
        <dbReference type="ARBA" id="ARBA00006375"/>
    </source>
</evidence>
<keyword evidence="3 11" id="KW-0813">Transport</keyword>
<evidence type="ECO:0000313" key="13">
    <source>
        <dbReference type="EMBL" id="CAG8541756.1"/>
    </source>
</evidence>
<reference evidence="13" key="1">
    <citation type="submission" date="2021-06" db="EMBL/GenBank/DDBJ databases">
        <authorList>
            <person name="Kallberg Y."/>
            <person name="Tangrot J."/>
            <person name="Rosling A."/>
        </authorList>
    </citation>
    <scope>NUCLEOTIDE SEQUENCE</scope>
    <source>
        <strain evidence="13">FL966</strain>
    </source>
</reference>
<evidence type="ECO:0000256" key="1">
    <source>
        <dbReference type="ARBA" id="ARBA00004448"/>
    </source>
</evidence>
<evidence type="ECO:0000256" key="12">
    <source>
        <dbReference type="SAM" id="Phobius"/>
    </source>
</evidence>
<dbReference type="EMBL" id="CAJVQA010002251">
    <property type="protein sequence ID" value="CAG8541756.1"/>
    <property type="molecule type" value="Genomic_DNA"/>
</dbReference>
<feature type="repeat" description="Solcar" evidence="10">
    <location>
        <begin position="27"/>
        <end position="100"/>
    </location>
</feature>
<keyword evidence="8" id="KW-0496">Mitochondrion</keyword>
<comment type="similarity">
    <text evidence="2 11">Belongs to the mitochondrial carrier (TC 2.A.29) family.</text>
</comment>
<dbReference type="GO" id="GO:0055085">
    <property type="term" value="P:transmembrane transport"/>
    <property type="evidence" value="ECO:0007669"/>
    <property type="project" value="InterPro"/>
</dbReference>
<organism evidence="13 14">
    <name type="scientific">Cetraspora pellucida</name>
    <dbReference type="NCBI Taxonomy" id="1433469"/>
    <lineage>
        <taxon>Eukaryota</taxon>
        <taxon>Fungi</taxon>
        <taxon>Fungi incertae sedis</taxon>
        <taxon>Mucoromycota</taxon>
        <taxon>Glomeromycotina</taxon>
        <taxon>Glomeromycetes</taxon>
        <taxon>Diversisporales</taxon>
        <taxon>Gigasporaceae</taxon>
        <taxon>Cetraspora</taxon>
    </lineage>
</organism>
<dbReference type="InterPro" id="IPR002067">
    <property type="entry name" value="MCP"/>
</dbReference>
<evidence type="ECO:0000256" key="5">
    <source>
        <dbReference type="ARBA" id="ARBA00022737"/>
    </source>
</evidence>
<feature type="transmembrane region" description="Helical" evidence="12">
    <location>
        <begin position="71"/>
        <end position="92"/>
    </location>
</feature>
<dbReference type="PROSITE" id="PS50920">
    <property type="entry name" value="SOLCAR"/>
    <property type="match status" value="3"/>
</dbReference>
<dbReference type="Pfam" id="PF00153">
    <property type="entry name" value="Mito_carr"/>
    <property type="match status" value="3"/>
</dbReference>
<keyword evidence="14" id="KW-1185">Reference proteome</keyword>
<dbReference type="GO" id="GO:0005743">
    <property type="term" value="C:mitochondrial inner membrane"/>
    <property type="evidence" value="ECO:0007669"/>
    <property type="project" value="UniProtKB-SubCell"/>
</dbReference>
<dbReference type="InterPro" id="IPR023395">
    <property type="entry name" value="MCP_dom_sf"/>
</dbReference>
<evidence type="ECO:0000256" key="6">
    <source>
        <dbReference type="ARBA" id="ARBA00022792"/>
    </source>
</evidence>
<sequence>MKNDSNRQSFAEIFRVLNMEKKTSYNVNFAQALVAGGIAGTSVDVILYPLDTIKTRLQSKTGFYSSGGFRGIYSGLTSVIIGSAPGASAFFVTYEYFKKHLGILIPDTKYPSLIHMAAASSGEIVACLIRTPTEVIKSRMQVKQYSSLSKAVKIILQQEGFFGFYRGFTSLVFREVPFSCIQFPLYEYFKCLVAAYTHRKYIEPWEAAICGSFAGGITAGVTTPLDVIKTRLMLSAKDQSIHNYFGITNTFHRILTQEGIKVLFSGIGPRILWISVGGYIFLGVYEKVKKTLHNNKILA</sequence>
<feature type="transmembrane region" description="Helical" evidence="12">
    <location>
        <begin position="29"/>
        <end position="50"/>
    </location>
</feature>
<feature type="repeat" description="Solcar" evidence="10">
    <location>
        <begin position="110"/>
        <end position="192"/>
    </location>
</feature>
<proteinExistence type="inferred from homology"/>
<comment type="subcellular location">
    <subcellularLocation>
        <location evidence="1">Mitochondrion inner membrane</location>
        <topology evidence="1">Multi-pass membrane protein</topology>
    </subcellularLocation>
</comment>
<evidence type="ECO:0000256" key="11">
    <source>
        <dbReference type="RuleBase" id="RU000488"/>
    </source>
</evidence>
<dbReference type="PRINTS" id="PR00926">
    <property type="entry name" value="MITOCARRIER"/>
</dbReference>
<keyword evidence="5" id="KW-0677">Repeat</keyword>
<accession>A0A9N9AUY4</accession>
<keyword evidence="7 12" id="KW-1133">Transmembrane helix</keyword>
<dbReference type="FunFam" id="1.50.40.10:FF:000018">
    <property type="entry name" value="S-adenosylmethionine mitochondrial carrier protein-like"/>
    <property type="match status" value="1"/>
</dbReference>
<dbReference type="AlphaFoldDB" id="A0A9N9AUY4"/>
<protein>
    <submittedName>
        <fullName evidence="13">21520_t:CDS:1</fullName>
    </submittedName>
</protein>
<dbReference type="Gene3D" id="1.50.40.10">
    <property type="entry name" value="Mitochondrial carrier domain"/>
    <property type="match status" value="1"/>
</dbReference>
<comment type="caution">
    <text evidence="13">The sequence shown here is derived from an EMBL/GenBank/DDBJ whole genome shotgun (WGS) entry which is preliminary data.</text>
</comment>
<feature type="repeat" description="Solcar" evidence="10">
    <location>
        <begin position="202"/>
        <end position="291"/>
    </location>
</feature>
<evidence type="ECO:0000313" key="14">
    <source>
        <dbReference type="Proteomes" id="UP000789759"/>
    </source>
</evidence>